<evidence type="ECO:0000313" key="5">
    <source>
        <dbReference type="Proteomes" id="UP000053424"/>
    </source>
</evidence>
<dbReference type="PANTHER" id="PTHR12864">
    <property type="entry name" value="RAN BINDING PROTEIN 9-RELATED"/>
    <property type="match status" value="1"/>
</dbReference>
<dbReference type="InterPro" id="IPR006595">
    <property type="entry name" value="CTLH_C"/>
</dbReference>
<dbReference type="InterPro" id="IPR006594">
    <property type="entry name" value="LisH"/>
</dbReference>
<dbReference type="SMART" id="SM00449">
    <property type="entry name" value="SPRY"/>
    <property type="match status" value="1"/>
</dbReference>
<accession>A0A0C3CV08</accession>
<dbReference type="Pfam" id="PF10607">
    <property type="entry name" value="CTLH"/>
    <property type="match status" value="1"/>
</dbReference>
<dbReference type="Proteomes" id="UP000053424">
    <property type="component" value="Unassembled WGS sequence"/>
</dbReference>
<dbReference type="STRING" id="686832.A0A0C3CV08"/>
<sequence length="774" mass="84936">MNPRPSRSSSIPIPRSPSASTSSRNIESLISIPFSSPNRHQHPTSQSPSTRVVPEPRRVGVVDGSRPTTTSNVSVSPTHPTPRLVSTLPVRPPSRTPFEPRVIRGLGSEPASAPDPDCVAQPATVPIHPRRTSIAHTRISGTQRPIVPSHVVARTTPVAFPRPTYLDYSSLRHLLQTEPPSLPVPNRMVETTASTSTRHQNIPSAMSPSSDNDDDGLATPPPQARPTPPATLISTDQPFKLPTRWSEQDRHQNLSVSPDGRDLTYHGPSCNGDKDAAAARTINPIPPACGIFYFEVEILGKEQKAHISIGFAGRSVKFGRLPGWEANSWGYYGEDGSALSANKTGTQYGPSFGNGDIIGCGVDFTIHRVFFTKNGTSLGLVFENVGKDFELYPSVGLQHLGENIHANFGQEPFKYDIDYHAQQQYNATWNNIQNTPLDCTVLRGHYRRTGLGSIASITDDTGVKPSLTEDESKEALNQLVRSYLIHHGYAKTVRAFETQQPGRNQQIAHLTAPADVDMNSSTTKLDALDSDILSRTNIVNSVLAGDIDSAIDMVQKQYPTVLEADDHLVLFKLRCRKFVELILETTEMKRKMKRMRGREMERPKHVDSVQDVWMEEEMNMDIDEDASDSLDVDPASSRHPDITHNGERDPEGTVSALQYETALNAAILYGQSLSSDYQSDPRPELQRLFKNTFGIVAWEDPLAAGAPTADLVGHESRVALAHELNQAILKSQGRPAQPPLETVYRHTAVCLTQLGLLGVGAAAFADMPREFLQS</sequence>
<dbReference type="InterPro" id="IPR024964">
    <property type="entry name" value="CTLH/CRA"/>
</dbReference>
<dbReference type="Gene3D" id="2.60.120.920">
    <property type="match status" value="1"/>
</dbReference>
<evidence type="ECO:0000313" key="4">
    <source>
        <dbReference type="EMBL" id="KIM47964.1"/>
    </source>
</evidence>
<dbReference type="AlphaFoldDB" id="A0A0C3CV08"/>
<feature type="compositionally biased region" description="Polar residues" evidence="1">
    <location>
        <begin position="25"/>
        <end position="50"/>
    </location>
</feature>
<dbReference type="SMART" id="SM00668">
    <property type="entry name" value="CTLH"/>
    <property type="match status" value="1"/>
</dbReference>
<dbReference type="InterPro" id="IPR003877">
    <property type="entry name" value="SPRY_dom"/>
</dbReference>
<proteinExistence type="predicted"/>
<feature type="compositionally biased region" description="Pro residues" evidence="1">
    <location>
        <begin position="219"/>
        <end position="229"/>
    </location>
</feature>
<dbReference type="InterPro" id="IPR013144">
    <property type="entry name" value="CRA_dom"/>
</dbReference>
<evidence type="ECO:0008006" key="6">
    <source>
        <dbReference type="Google" id="ProtNLM"/>
    </source>
</evidence>
<protein>
    <recommendedName>
        <fullName evidence="6">B30.2/SPRY domain-containing protein</fullName>
    </recommendedName>
</protein>
<dbReference type="EMBL" id="KN831769">
    <property type="protein sequence ID" value="KIM47964.1"/>
    <property type="molecule type" value="Genomic_DNA"/>
</dbReference>
<dbReference type="OrthoDB" id="25503at2759"/>
<keyword evidence="5" id="KW-1185">Reference proteome</keyword>
<feature type="domain" description="CTLH" evidence="3">
    <location>
        <begin position="531"/>
        <end position="589"/>
    </location>
</feature>
<feature type="region of interest" description="Disordered" evidence="1">
    <location>
        <begin position="177"/>
        <end position="268"/>
    </location>
</feature>
<evidence type="ECO:0000259" key="3">
    <source>
        <dbReference type="PROSITE" id="PS50897"/>
    </source>
</evidence>
<dbReference type="InterPro" id="IPR013320">
    <property type="entry name" value="ConA-like_dom_sf"/>
</dbReference>
<feature type="domain" description="B30.2/SPRY" evidence="2">
    <location>
        <begin position="223"/>
        <end position="413"/>
    </location>
</feature>
<dbReference type="InterPro" id="IPR043136">
    <property type="entry name" value="B30.2/SPRY_sf"/>
</dbReference>
<dbReference type="HOGENOM" id="CLU_009129_3_0_1"/>
<name>A0A0C3CV08_HEBCY</name>
<dbReference type="PROSITE" id="PS50188">
    <property type="entry name" value="B302_SPRY"/>
    <property type="match status" value="1"/>
</dbReference>
<feature type="region of interest" description="Disordered" evidence="1">
    <location>
        <begin position="1"/>
        <end position="97"/>
    </location>
</feature>
<evidence type="ECO:0000259" key="2">
    <source>
        <dbReference type="PROSITE" id="PS50188"/>
    </source>
</evidence>
<gene>
    <name evidence="4" type="ORF">M413DRAFT_439659</name>
</gene>
<reference evidence="5" key="2">
    <citation type="submission" date="2015-01" db="EMBL/GenBank/DDBJ databases">
        <title>Evolutionary Origins and Diversification of the Mycorrhizal Mutualists.</title>
        <authorList>
            <consortium name="DOE Joint Genome Institute"/>
            <consortium name="Mycorrhizal Genomics Consortium"/>
            <person name="Kohler A."/>
            <person name="Kuo A."/>
            <person name="Nagy L.G."/>
            <person name="Floudas D."/>
            <person name="Copeland A."/>
            <person name="Barry K.W."/>
            <person name="Cichocki N."/>
            <person name="Veneault-Fourrey C."/>
            <person name="LaButti K."/>
            <person name="Lindquist E.A."/>
            <person name="Lipzen A."/>
            <person name="Lundell T."/>
            <person name="Morin E."/>
            <person name="Murat C."/>
            <person name="Riley R."/>
            <person name="Ohm R."/>
            <person name="Sun H."/>
            <person name="Tunlid A."/>
            <person name="Henrissat B."/>
            <person name="Grigoriev I.V."/>
            <person name="Hibbett D.S."/>
            <person name="Martin F."/>
        </authorList>
    </citation>
    <scope>NUCLEOTIDE SEQUENCE [LARGE SCALE GENOMIC DNA]</scope>
    <source>
        <strain evidence="5">h7</strain>
    </source>
</reference>
<feature type="compositionally biased region" description="Polar residues" evidence="1">
    <location>
        <begin position="189"/>
        <end position="210"/>
    </location>
</feature>
<dbReference type="InterPro" id="IPR001870">
    <property type="entry name" value="B30.2/SPRY"/>
</dbReference>
<evidence type="ECO:0000256" key="1">
    <source>
        <dbReference type="SAM" id="MobiDB-lite"/>
    </source>
</evidence>
<feature type="compositionally biased region" description="Low complexity" evidence="1">
    <location>
        <begin position="61"/>
        <end position="82"/>
    </location>
</feature>
<dbReference type="PROSITE" id="PS50897">
    <property type="entry name" value="CTLH"/>
    <property type="match status" value="1"/>
</dbReference>
<dbReference type="Pfam" id="PF00622">
    <property type="entry name" value="SPRY"/>
    <property type="match status" value="1"/>
</dbReference>
<feature type="compositionally biased region" description="Low complexity" evidence="1">
    <location>
        <begin position="1"/>
        <end position="24"/>
    </location>
</feature>
<organism evidence="4 5">
    <name type="scientific">Hebeloma cylindrosporum</name>
    <dbReference type="NCBI Taxonomy" id="76867"/>
    <lineage>
        <taxon>Eukaryota</taxon>
        <taxon>Fungi</taxon>
        <taxon>Dikarya</taxon>
        <taxon>Basidiomycota</taxon>
        <taxon>Agaricomycotina</taxon>
        <taxon>Agaricomycetes</taxon>
        <taxon>Agaricomycetidae</taxon>
        <taxon>Agaricales</taxon>
        <taxon>Agaricineae</taxon>
        <taxon>Hymenogastraceae</taxon>
        <taxon>Hebeloma</taxon>
    </lineage>
</organism>
<dbReference type="PROSITE" id="PS50896">
    <property type="entry name" value="LISH"/>
    <property type="match status" value="1"/>
</dbReference>
<feature type="region of interest" description="Disordered" evidence="1">
    <location>
        <begin position="626"/>
        <end position="651"/>
    </location>
</feature>
<dbReference type="SUPFAM" id="SSF49899">
    <property type="entry name" value="Concanavalin A-like lectins/glucanases"/>
    <property type="match status" value="1"/>
</dbReference>
<feature type="compositionally biased region" description="Basic and acidic residues" evidence="1">
    <location>
        <begin position="636"/>
        <end position="651"/>
    </location>
</feature>
<reference evidence="4 5" key="1">
    <citation type="submission" date="2014-04" db="EMBL/GenBank/DDBJ databases">
        <authorList>
            <consortium name="DOE Joint Genome Institute"/>
            <person name="Kuo A."/>
            <person name="Gay G."/>
            <person name="Dore J."/>
            <person name="Kohler A."/>
            <person name="Nagy L.G."/>
            <person name="Floudas D."/>
            <person name="Copeland A."/>
            <person name="Barry K.W."/>
            <person name="Cichocki N."/>
            <person name="Veneault-Fourrey C."/>
            <person name="LaButti K."/>
            <person name="Lindquist E.A."/>
            <person name="Lipzen A."/>
            <person name="Lundell T."/>
            <person name="Morin E."/>
            <person name="Murat C."/>
            <person name="Sun H."/>
            <person name="Tunlid A."/>
            <person name="Henrissat B."/>
            <person name="Grigoriev I.V."/>
            <person name="Hibbett D.S."/>
            <person name="Martin F."/>
            <person name="Nordberg H.P."/>
            <person name="Cantor M.N."/>
            <person name="Hua S.X."/>
        </authorList>
    </citation>
    <scope>NUCLEOTIDE SEQUENCE [LARGE SCALE GENOMIC DNA]</scope>
    <source>
        <strain evidence="5">h7</strain>
    </source>
</reference>
<dbReference type="InterPro" id="IPR050618">
    <property type="entry name" value="Ubq-SigPath_Reg"/>
</dbReference>
<dbReference type="SMART" id="SM00757">
    <property type="entry name" value="CRA"/>
    <property type="match status" value="1"/>
</dbReference>